<gene>
    <name evidence="1" type="ORF">ASPFODRAFT_290305</name>
</gene>
<accession>A0A1M3TAR0</accession>
<proteinExistence type="predicted"/>
<sequence>MTASPHAWANIRLSLYGLMRQRCNSLTVFVSITVIAADGVSDFGCTLANRSLSKTLVWADLFTPGRFWSGKLFCSLFCICGRLIDAWMSDGTGPVPYGHDYVYEFICIF</sequence>
<reference evidence="2" key="1">
    <citation type="journal article" date="2017" name="Genome Biol.">
        <title>Comparative genomics reveals high biological diversity and specific adaptations in the industrially and medically important fungal genus Aspergillus.</title>
        <authorList>
            <person name="de Vries R.P."/>
            <person name="Riley R."/>
            <person name="Wiebenga A."/>
            <person name="Aguilar-Osorio G."/>
            <person name="Amillis S."/>
            <person name="Uchima C.A."/>
            <person name="Anderluh G."/>
            <person name="Asadollahi M."/>
            <person name="Askin M."/>
            <person name="Barry K."/>
            <person name="Battaglia E."/>
            <person name="Bayram O."/>
            <person name="Benocci T."/>
            <person name="Braus-Stromeyer S.A."/>
            <person name="Caldana C."/>
            <person name="Canovas D."/>
            <person name="Cerqueira G.C."/>
            <person name="Chen F."/>
            <person name="Chen W."/>
            <person name="Choi C."/>
            <person name="Clum A."/>
            <person name="Dos Santos R.A."/>
            <person name="Damasio A.R."/>
            <person name="Diallinas G."/>
            <person name="Emri T."/>
            <person name="Fekete E."/>
            <person name="Flipphi M."/>
            <person name="Freyberg S."/>
            <person name="Gallo A."/>
            <person name="Gournas C."/>
            <person name="Habgood R."/>
            <person name="Hainaut M."/>
            <person name="Harispe M.L."/>
            <person name="Henrissat B."/>
            <person name="Hilden K.S."/>
            <person name="Hope R."/>
            <person name="Hossain A."/>
            <person name="Karabika E."/>
            <person name="Karaffa L."/>
            <person name="Karanyi Z."/>
            <person name="Krasevec N."/>
            <person name="Kuo A."/>
            <person name="Kusch H."/>
            <person name="LaButti K."/>
            <person name="Lagendijk E.L."/>
            <person name="Lapidus A."/>
            <person name="Levasseur A."/>
            <person name="Lindquist E."/>
            <person name="Lipzen A."/>
            <person name="Logrieco A.F."/>
            <person name="MacCabe A."/>
            <person name="Maekelae M.R."/>
            <person name="Malavazi I."/>
            <person name="Melin P."/>
            <person name="Meyer V."/>
            <person name="Mielnichuk N."/>
            <person name="Miskei M."/>
            <person name="Molnar A.P."/>
            <person name="Mule G."/>
            <person name="Ngan C.Y."/>
            <person name="Orejas M."/>
            <person name="Orosz E."/>
            <person name="Ouedraogo J.P."/>
            <person name="Overkamp K.M."/>
            <person name="Park H.-S."/>
            <person name="Perrone G."/>
            <person name="Piumi F."/>
            <person name="Punt P.J."/>
            <person name="Ram A.F."/>
            <person name="Ramon A."/>
            <person name="Rauscher S."/>
            <person name="Record E."/>
            <person name="Riano-Pachon D.M."/>
            <person name="Robert V."/>
            <person name="Roehrig J."/>
            <person name="Ruller R."/>
            <person name="Salamov A."/>
            <person name="Salih N.S."/>
            <person name="Samson R.A."/>
            <person name="Sandor E."/>
            <person name="Sanguinetti M."/>
            <person name="Schuetze T."/>
            <person name="Sepcic K."/>
            <person name="Shelest E."/>
            <person name="Sherlock G."/>
            <person name="Sophianopoulou V."/>
            <person name="Squina F.M."/>
            <person name="Sun H."/>
            <person name="Susca A."/>
            <person name="Todd R.B."/>
            <person name="Tsang A."/>
            <person name="Unkles S.E."/>
            <person name="van de Wiele N."/>
            <person name="van Rossen-Uffink D."/>
            <person name="Oliveira J.V."/>
            <person name="Vesth T.C."/>
            <person name="Visser J."/>
            <person name="Yu J.-H."/>
            <person name="Zhou M."/>
            <person name="Andersen M.R."/>
            <person name="Archer D.B."/>
            <person name="Baker S.E."/>
            <person name="Benoit I."/>
            <person name="Brakhage A.A."/>
            <person name="Braus G.H."/>
            <person name="Fischer R."/>
            <person name="Frisvad J.C."/>
            <person name="Goldman G.H."/>
            <person name="Houbraken J."/>
            <person name="Oakley B."/>
            <person name="Pocsi I."/>
            <person name="Scazzocchio C."/>
            <person name="Seiboth B."/>
            <person name="vanKuyk P.A."/>
            <person name="Wortman J."/>
            <person name="Dyer P.S."/>
            <person name="Grigoriev I.V."/>
        </authorList>
    </citation>
    <scope>NUCLEOTIDE SEQUENCE [LARGE SCALE GENOMIC DNA]</scope>
    <source>
        <strain evidence="2">CBS 106.47</strain>
    </source>
</reference>
<dbReference type="VEuPathDB" id="FungiDB:ASPFODRAFT_290305"/>
<evidence type="ECO:0000313" key="1">
    <source>
        <dbReference type="EMBL" id="OJZ83839.1"/>
    </source>
</evidence>
<evidence type="ECO:0000313" key="2">
    <source>
        <dbReference type="Proteomes" id="UP000184063"/>
    </source>
</evidence>
<name>A0A1M3TAR0_ASPLC</name>
<dbReference type="EMBL" id="KV878245">
    <property type="protein sequence ID" value="OJZ83839.1"/>
    <property type="molecule type" value="Genomic_DNA"/>
</dbReference>
<dbReference type="Proteomes" id="UP000184063">
    <property type="component" value="Unassembled WGS sequence"/>
</dbReference>
<protein>
    <submittedName>
        <fullName evidence="1">Uncharacterized protein</fullName>
    </submittedName>
</protein>
<dbReference type="AlphaFoldDB" id="A0A1M3TAR0"/>
<organism evidence="1 2">
    <name type="scientific">Aspergillus luchuensis (strain CBS 106.47)</name>
    <dbReference type="NCBI Taxonomy" id="1137211"/>
    <lineage>
        <taxon>Eukaryota</taxon>
        <taxon>Fungi</taxon>
        <taxon>Dikarya</taxon>
        <taxon>Ascomycota</taxon>
        <taxon>Pezizomycotina</taxon>
        <taxon>Eurotiomycetes</taxon>
        <taxon>Eurotiomycetidae</taxon>
        <taxon>Eurotiales</taxon>
        <taxon>Aspergillaceae</taxon>
        <taxon>Aspergillus</taxon>
        <taxon>Aspergillus subgen. Circumdati</taxon>
    </lineage>
</organism>